<sequence>MGHVPRPADRPFVFTHSWTEPGAPAAVYARWAVPEGFPGWWPQARAARRTGDGAGSMVVRSLLPVPLRFSLRRVVEDPVGRRLVARSAGDLVGTIEVRVVACGGGSRIVWRQRCRLAHPVLRHALWVPGARAVLRANHAWMMRGARQA</sequence>
<accession>A0A2I1PAZ4</accession>
<dbReference type="InterPro" id="IPR023393">
    <property type="entry name" value="START-like_dom_sf"/>
</dbReference>
<dbReference type="EMBL" id="PKIZ01000009">
    <property type="protein sequence ID" value="PKZ41797.1"/>
    <property type="molecule type" value="Genomic_DNA"/>
</dbReference>
<comment type="caution">
    <text evidence="1">The sequence shown here is derived from an EMBL/GenBank/DDBJ whole genome shotgun (WGS) entry which is preliminary data.</text>
</comment>
<keyword evidence="2" id="KW-1185">Reference proteome</keyword>
<dbReference type="AlphaFoldDB" id="A0A2I1PAZ4"/>
<dbReference type="SUPFAM" id="SSF55961">
    <property type="entry name" value="Bet v1-like"/>
    <property type="match status" value="1"/>
</dbReference>
<proteinExistence type="predicted"/>
<dbReference type="Proteomes" id="UP000234206">
    <property type="component" value="Unassembled WGS sequence"/>
</dbReference>
<name>A0A2I1PAZ4_9MICO</name>
<dbReference type="Gene3D" id="3.30.530.20">
    <property type="match status" value="1"/>
</dbReference>
<protein>
    <submittedName>
        <fullName evidence="1">Polyketide cyclase</fullName>
    </submittedName>
</protein>
<reference evidence="1 2" key="1">
    <citation type="submission" date="2017-12" db="EMBL/GenBank/DDBJ databases">
        <title>Phylogenetic diversity of female urinary microbiome.</title>
        <authorList>
            <person name="Thomas-White K."/>
            <person name="Wolfe A.J."/>
        </authorList>
    </citation>
    <scope>NUCLEOTIDE SEQUENCE [LARGE SCALE GENOMIC DNA]</scope>
    <source>
        <strain evidence="1 2">UMB1298</strain>
    </source>
</reference>
<evidence type="ECO:0000313" key="2">
    <source>
        <dbReference type="Proteomes" id="UP000234206"/>
    </source>
</evidence>
<evidence type="ECO:0000313" key="1">
    <source>
        <dbReference type="EMBL" id="PKZ41797.1"/>
    </source>
</evidence>
<gene>
    <name evidence="1" type="ORF">CYJ76_06015</name>
</gene>
<organism evidence="1 2">
    <name type="scientific">Kytococcus schroeteri</name>
    <dbReference type="NCBI Taxonomy" id="138300"/>
    <lineage>
        <taxon>Bacteria</taxon>
        <taxon>Bacillati</taxon>
        <taxon>Actinomycetota</taxon>
        <taxon>Actinomycetes</taxon>
        <taxon>Micrococcales</taxon>
        <taxon>Kytococcaceae</taxon>
        <taxon>Kytococcus</taxon>
    </lineage>
</organism>